<dbReference type="PANTHER" id="PTHR15600">
    <property type="entry name" value="SACSIN"/>
    <property type="match status" value="1"/>
</dbReference>
<comment type="caution">
    <text evidence="2">The sequence shown here is derived from an EMBL/GenBank/DDBJ whole genome shotgun (WGS) entry which is preliminary data.</text>
</comment>
<reference evidence="2 3" key="1">
    <citation type="submission" date="2024-05" db="EMBL/GenBank/DDBJ databases">
        <authorList>
            <person name="Wallberg A."/>
        </authorList>
    </citation>
    <scope>NUCLEOTIDE SEQUENCE [LARGE SCALE GENOMIC DNA]</scope>
</reference>
<evidence type="ECO:0000259" key="1">
    <source>
        <dbReference type="Pfam" id="PF25794"/>
    </source>
</evidence>
<sequence>MVKAKFDECLGFGGDIFQIRPIFSRERTNPSTARLPLAQGRHLVDLWCQLFLTFFPQLGWCVKTVTPLLLMNKLQLEGVCHSTWNKFHLLEYILSDETLHSQVEGLPLIPLENGHWCKFSEKSDAVFICTSDEAGALLGIENRLLLCNVPNDIRSLLTKVSHKGSNQLQIFDIKKHGPTLLGKSASAIKILKSSNLEVQNWLTCVWQMLHNLPLDSVAHLKLIPTKSDPSLSDLISFIKPFIVQTKKASSDVELDCLHLLGITLIKLPKYVKHQEFYEFSCDTTDSGIINAINKAINNSSINCISEKFNRNKTEEDCCSLTKILPYEKLPSEIHSLIINLDIFKATDNKGKEMLISANKCKEIYPEKSSFPLKPPKTVLYMRNDRELRLANALGAKVLTTEELCLFSLREIKSPQIVQKLVLYIFNDHTLKQNKLIQEELKKMKCIQSESGEYVYPHDLYDPEDKLSSALLGENLLPHKSFRQHLQLLRTMGLNKVKDIDYKLIVKMINFLPKIALEKQEQHMKINCLLKLIDTHNESMEICRKILRVPVIPGDAIKPKDYPISLNWNTIDKLYTPQEVKSRTKFENTLGSVTPLFHCDEFPNLAMNFEWDENPSADLFVQNLCNIITCFQDEDNSFLTLIRHSYLELNSFINTQGEKLNELKNMPCILTKDGLKKPAEVYLKENGKDLDLKPYFSPPLFKPQKEAELFRFIGCKPNQSKELYLEFLENIEKQYSLENPLILLDTERDLNLVIQVLEKLANEVDDKDADRLLVPVQINDNGFQLVPLKKTFYSDQSFGWLNFENEHCPEMRIVHSKVSTSLARKLNVPSLQKQLLSGGVPIMKWGQSQPLTYRLRDLLEQYRDGVAVLKELVQNADDAGAQSVCFMYDERENEDFKKGCMTNNLAEFQGPALWAYNDKSFSISDLENIVKLGGRTKEEQHTKIGKFGLGFCSVYNITDVPSFISGSNYVVFDPHMTYIDQKDPGIRYNFSKDKRINYFVGQFKPFEGIFDCNVISKGCYNGTLFRFPLRTPSQAARSEISNVAYGNGEMIELLKMFMSMAGNLLLFTQNIKSIKIYHLDKYATSPQENKLMYQIKKEIIQDKHLVENTFQCTRIIKTQVERAAEVISNSNSKLQESLLINISIEISSIAKVMCSLKEGLWSTSWLVSWHSGNSSLIEQAKQLKTLPLGAVAVPISKEKDGWKSISINSLSVGFYRISHIHCFLPLPVETLFPVNVNGYFEVASDRRSLKMLTSDDRSGRRDWNRELMSHSIAPAYCNLLLALKVQGCSSKYPYYSLWPLQQQGTDQLQKELVESFYKEICTLDVSVFCDGRNWYPLSQCLFLEEKFYSEKNIGNLAFEFLDTYCMPKEKIIFLPQLYVEQLSNALKDKIISKEDFFLKYFLPNIDKNYIQEEKRNALILFAVDTGSREIRSFLSNMECIATKPFKKLQKPSSLIHPKGQVANLYSIEDEKFPSEIFMAKSHTVQVLIDLGMRQSDISDEMVVERAQTVENISCADCATFFSTFVQYVSNRNQDKTLVFETLKTIPFLPVKCKSISWECRWAGDKVKGIASMSCQHHTENALKEKKFVAPLQLYIPEFECLTGCTELIIQNDFSHFNILNSLGVNTYVKQISCQSVIQQLMYLSKDGCSERSEWLLNMCEKIYNYLDKRLQEPALLDQSDQKHQKSCYEEIKLIKNNDVFLTKAGFQNAYQFASSLFADCSPDLFSTDREILGSYPNLTSTLEINQYFGPNLVCDVFKKKEIMKGDGVLSEKEIHQFSKLLTLLFHELKEAKISNPEIIKELNLENIPIPDNSGFLKPAGSLCINDGLDNPRKKFSFVHAQLTVSHELNEWLGIKTIARKRLQESSYRIPFGQSELLTTRLRNILEDYPCDGGIMKELLQNADDAGASEIVFITDFRTHPCRKLFDDKYAPLQGPSLCVYNNSCFSENDLKGITNLGDSSKKKDPASTGQYGIGFNAVYHITDAPSFLTRGAKVPHGELLCMFDPLCRYDPEATQQDPGVQFRNLEELRNLHPDSFMGYMEDDVMKGDGTLFRLPLRTAKDSPISKEVWSPERLANIVDSFKEDMQKSLLFLKNIRKITIVKYLKNGNKKIEYVVESKLDKSGEITVDSLRKYIKKNASEYQKDNSKLLCNIPSMSFSFDMHVKDSENNLQKWHIVHQLGAFDSESVPDDVKNSFFKGDMKLLPHGGVALLLDTQPYKNVSQVVSCYLPLPVKSGLPFSIHGHFALNSSRRDLWTGQDVKSQWNHWILQEVVTPSAANAIEYYRLNKLPQNQSLLSEKKYIESIKFYHAILPCIENVKSDYMSLFVKCLYKYIDSKSLNLFDVFVYDKEINEQRRVPIVNTSYEPKKGTIYWHSINGQNFPLYFVNDLCDELPFLNTLKKLGMKIGNSILLQKLEGTDLNIHMITPETVMGFFKAWDKGYSDGCKLKANIPVNESHFLSAKMVSILIVYLCNSNNFIENMNGLPMLVTEDNILRTFSNENPAFLSRYHKILPKSSNEFVSCEMFTTLQRILNKEEKLPNTLKEFKIPDFAQRINQELSETFHAKNSDKTILPEGDETWLHWVWEFIESDMPKIKQPENAISTKADWKIGKDYLMTYLGDWCLYSIIFEGKSFVIPIKYASRVLNYSKERDDSSFKKLPVAVPDFRCKQNIYSDLSASLSEPGLVLDILDIYHNDICLSVYQGKNNSKYLKILDLYRCS</sequence>
<protein>
    <recommendedName>
        <fullName evidence="1">Sacsin/Nov domain-containing protein</fullName>
    </recommendedName>
</protein>
<dbReference type="InterPro" id="IPR036890">
    <property type="entry name" value="HATPase_C_sf"/>
</dbReference>
<organism evidence="2 3">
    <name type="scientific">Meganyctiphanes norvegica</name>
    <name type="common">Northern krill</name>
    <name type="synonym">Thysanopoda norvegica</name>
    <dbReference type="NCBI Taxonomy" id="48144"/>
    <lineage>
        <taxon>Eukaryota</taxon>
        <taxon>Metazoa</taxon>
        <taxon>Ecdysozoa</taxon>
        <taxon>Arthropoda</taxon>
        <taxon>Crustacea</taxon>
        <taxon>Multicrustacea</taxon>
        <taxon>Malacostraca</taxon>
        <taxon>Eumalacostraca</taxon>
        <taxon>Eucarida</taxon>
        <taxon>Euphausiacea</taxon>
        <taxon>Euphausiidae</taxon>
        <taxon>Meganyctiphanes</taxon>
    </lineage>
</organism>
<dbReference type="GO" id="GO:0030544">
    <property type="term" value="F:Hsp70 protein binding"/>
    <property type="evidence" value="ECO:0007669"/>
    <property type="project" value="TreeGrafter"/>
</dbReference>
<gene>
    <name evidence="2" type="ORF">MNOR_LOCUS1079</name>
</gene>
<evidence type="ECO:0000313" key="3">
    <source>
        <dbReference type="Proteomes" id="UP001497623"/>
    </source>
</evidence>
<feature type="domain" description="Sacsin/Nov" evidence="1">
    <location>
        <begin position="848"/>
        <end position="1087"/>
    </location>
</feature>
<evidence type="ECO:0000313" key="2">
    <source>
        <dbReference type="EMBL" id="CAL4060151.1"/>
    </source>
</evidence>
<dbReference type="InterPro" id="IPR058210">
    <property type="entry name" value="SACS/Nov_dom"/>
</dbReference>
<dbReference type="Gene3D" id="3.30.565.10">
    <property type="entry name" value="Histidine kinase-like ATPase, C-terminal domain"/>
    <property type="match status" value="1"/>
</dbReference>
<dbReference type="EMBL" id="CAXKWB010000274">
    <property type="protein sequence ID" value="CAL4060151.1"/>
    <property type="molecule type" value="Genomic_DNA"/>
</dbReference>
<accession>A0AAV2PKS0</accession>
<dbReference type="SUPFAM" id="SSF55874">
    <property type="entry name" value="ATPase domain of HSP90 chaperone/DNA topoisomerase II/histidine kinase"/>
    <property type="match status" value="2"/>
</dbReference>
<feature type="domain" description="Sacsin/Nov" evidence="1">
    <location>
        <begin position="1874"/>
        <end position="2110"/>
    </location>
</feature>
<keyword evidence="3" id="KW-1185">Reference proteome</keyword>
<dbReference type="PANTHER" id="PTHR15600:SF42">
    <property type="entry name" value="SACSIN"/>
    <property type="match status" value="1"/>
</dbReference>
<dbReference type="InterPro" id="IPR052972">
    <property type="entry name" value="Sacsin_chaperone_reg"/>
</dbReference>
<name>A0AAV2PKS0_MEGNR</name>
<dbReference type="Pfam" id="PF25794">
    <property type="entry name" value="SACS"/>
    <property type="match status" value="2"/>
</dbReference>
<proteinExistence type="predicted"/>
<dbReference type="NCBIfam" id="NF047352">
    <property type="entry name" value="P_loop_sacsin"/>
    <property type="match status" value="2"/>
</dbReference>
<dbReference type="Proteomes" id="UP001497623">
    <property type="component" value="Unassembled WGS sequence"/>
</dbReference>